<dbReference type="Proteomes" id="UP001233999">
    <property type="component" value="Unassembled WGS sequence"/>
</dbReference>
<reference evidence="1" key="2">
    <citation type="submission" date="2023-05" db="EMBL/GenBank/DDBJ databases">
        <authorList>
            <person name="Fouks B."/>
        </authorList>
    </citation>
    <scope>NUCLEOTIDE SEQUENCE</scope>
    <source>
        <strain evidence="1">Stay&amp;Tobe</strain>
        <tissue evidence="1">Testes</tissue>
    </source>
</reference>
<feature type="non-terminal residue" evidence="1">
    <location>
        <position position="1"/>
    </location>
</feature>
<evidence type="ECO:0000313" key="2">
    <source>
        <dbReference type="Proteomes" id="UP001233999"/>
    </source>
</evidence>
<dbReference type="AlphaFoldDB" id="A0AAD8AHW0"/>
<organism evidence="1 2">
    <name type="scientific">Diploptera punctata</name>
    <name type="common">Pacific beetle cockroach</name>
    <dbReference type="NCBI Taxonomy" id="6984"/>
    <lineage>
        <taxon>Eukaryota</taxon>
        <taxon>Metazoa</taxon>
        <taxon>Ecdysozoa</taxon>
        <taxon>Arthropoda</taxon>
        <taxon>Hexapoda</taxon>
        <taxon>Insecta</taxon>
        <taxon>Pterygota</taxon>
        <taxon>Neoptera</taxon>
        <taxon>Polyneoptera</taxon>
        <taxon>Dictyoptera</taxon>
        <taxon>Blattodea</taxon>
        <taxon>Blaberoidea</taxon>
        <taxon>Blaberidae</taxon>
        <taxon>Diplopterinae</taxon>
        <taxon>Diploptera</taxon>
    </lineage>
</organism>
<reference evidence="1" key="1">
    <citation type="journal article" date="2023" name="IScience">
        <title>Live-bearing cockroach genome reveals convergent evolutionary mechanisms linked to viviparity in insects and beyond.</title>
        <authorList>
            <person name="Fouks B."/>
            <person name="Harrison M.C."/>
            <person name="Mikhailova A.A."/>
            <person name="Marchal E."/>
            <person name="English S."/>
            <person name="Carruthers M."/>
            <person name="Jennings E.C."/>
            <person name="Chiamaka E.L."/>
            <person name="Frigard R.A."/>
            <person name="Pippel M."/>
            <person name="Attardo G.M."/>
            <person name="Benoit J.B."/>
            <person name="Bornberg-Bauer E."/>
            <person name="Tobe S.S."/>
        </authorList>
    </citation>
    <scope>NUCLEOTIDE SEQUENCE</scope>
    <source>
        <strain evidence="1">Stay&amp;Tobe</strain>
    </source>
</reference>
<name>A0AAD8AHW0_DIPPU</name>
<comment type="caution">
    <text evidence="1">The sequence shown here is derived from an EMBL/GenBank/DDBJ whole genome shotgun (WGS) entry which is preliminary data.</text>
</comment>
<evidence type="ECO:0000313" key="1">
    <source>
        <dbReference type="EMBL" id="KAJ9599347.1"/>
    </source>
</evidence>
<gene>
    <name evidence="1" type="ORF">L9F63_010168</name>
</gene>
<sequence>VVSFVYERMGKSTTVLGYARMRDSSKYLGSFANFSTTGLLTFERVTTNILVLISFKKCLYDLKIMFNILTHRLSIPIFNVMSES</sequence>
<dbReference type="EMBL" id="JASPKZ010000815">
    <property type="protein sequence ID" value="KAJ9599347.1"/>
    <property type="molecule type" value="Genomic_DNA"/>
</dbReference>
<accession>A0AAD8AHW0</accession>
<proteinExistence type="predicted"/>
<keyword evidence="2" id="KW-1185">Reference proteome</keyword>
<feature type="non-terminal residue" evidence="1">
    <location>
        <position position="84"/>
    </location>
</feature>
<protein>
    <submittedName>
        <fullName evidence="1">Uncharacterized protein</fullName>
    </submittedName>
</protein>